<accession>A0ACC1HHD8</accession>
<evidence type="ECO:0000313" key="2">
    <source>
        <dbReference type="Proteomes" id="UP001145114"/>
    </source>
</evidence>
<keyword evidence="2" id="KW-1185">Reference proteome</keyword>
<reference evidence="1" key="1">
    <citation type="submission" date="2022-06" db="EMBL/GenBank/DDBJ databases">
        <title>Phylogenomic reconstructions and comparative analyses of Kickxellomycotina fungi.</title>
        <authorList>
            <person name="Reynolds N.K."/>
            <person name="Stajich J.E."/>
            <person name="Barry K."/>
            <person name="Grigoriev I.V."/>
            <person name="Crous P."/>
            <person name="Smith M.E."/>
        </authorList>
    </citation>
    <scope>NUCLEOTIDE SEQUENCE</scope>
    <source>
        <strain evidence="1">RSA 2271</strain>
    </source>
</reference>
<organism evidence="1 2">
    <name type="scientific">Spiromyces aspiralis</name>
    <dbReference type="NCBI Taxonomy" id="68401"/>
    <lineage>
        <taxon>Eukaryota</taxon>
        <taxon>Fungi</taxon>
        <taxon>Fungi incertae sedis</taxon>
        <taxon>Zoopagomycota</taxon>
        <taxon>Kickxellomycotina</taxon>
        <taxon>Kickxellomycetes</taxon>
        <taxon>Kickxellales</taxon>
        <taxon>Kickxellaceae</taxon>
        <taxon>Spiromyces</taxon>
    </lineage>
</organism>
<dbReference type="Proteomes" id="UP001145114">
    <property type="component" value="Unassembled WGS sequence"/>
</dbReference>
<gene>
    <name evidence="1" type="ORF">EV182_005452</name>
</gene>
<dbReference type="EMBL" id="JAMZIH010007087">
    <property type="protein sequence ID" value="KAJ1673329.1"/>
    <property type="molecule type" value="Genomic_DNA"/>
</dbReference>
<sequence>KIVQQDISRIRLINAKRGQRGSTVVGDRDSECGEQQLPLLGIDADRLKPEAEVMKVDVRESSAGGENLGGGENQSSPQPPMPAGVKADIPEICRKIDAMYEKVLPAIKLYEGGRLLTAQQDRGRPGRHLEEELDRQILRTTREMMGYVKDLAEEVLVMVEYTRTVVLEKYTVEAATRLVEYFGALIRSMSLKLQILLLTMRVRLYTPELTSSLANLRLRSDAVLLQAYPPNIDRLCGDGLGLIFRASLELEERDLNAQLSRVREQLTMYRDAGDEFVQLAGVYRDVMQEIDRVRRDIDSISELRD</sequence>
<evidence type="ECO:0000313" key="1">
    <source>
        <dbReference type="EMBL" id="KAJ1673329.1"/>
    </source>
</evidence>
<comment type="caution">
    <text evidence="1">The sequence shown here is derived from an EMBL/GenBank/DDBJ whole genome shotgun (WGS) entry which is preliminary data.</text>
</comment>
<name>A0ACC1HHD8_9FUNG</name>
<feature type="non-terminal residue" evidence="1">
    <location>
        <position position="1"/>
    </location>
</feature>
<proteinExistence type="predicted"/>
<protein>
    <submittedName>
        <fullName evidence="1">Uncharacterized protein</fullName>
    </submittedName>
</protein>